<name>A0A495FMS5_9MICC</name>
<comment type="caution">
    <text evidence="1">The sequence shown here is derived from an EMBL/GenBank/DDBJ whole genome shotgun (WGS) entry which is preliminary data.</text>
</comment>
<gene>
    <name evidence="1" type="ORF">C8D78_0154</name>
</gene>
<dbReference type="Proteomes" id="UP000276055">
    <property type="component" value="Unassembled WGS sequence"/>
</dbReference>
<sequence length="140" mass="16073">MAVFLRRYLAPGWGPEGIVDWDAKCHYSEQVNERIMYVQLKTGHGTDKGPSWISRVRFSETWRTAYFQGRTLHRVTGTSHANFDSNFYDVDSGEEYWLSGPKRDRTDGRYSSQQPMVEEDAREAYEAFLAGAPLPGRENG</sequence>
<evidence type="ECO:0000313" key="1">
    <source>
        <dbReference type="EMBL" id="RKR29839.1"/>
    </source>
</evidence>
<dbReference type="EMBL" id="RBIR01000001">
    <property type="protein sequence ID" value="RKR29839.1"/>
    <property type="molecule type" value="Genomic_DNA"/>
</dbReference>
<accession>A0A495FMS5</accession>
<evidence type="ECO:0000313" key="2">
    <source>
        <dbReference type="Proteomes" id="UP000276055"/>
    </source>
</evidence>
<protein>
    <submittedName>
        <fullName evidence="1">Uncharacterized protein</fullName>
    </submittedName>
</protein>
<proteinExistence type="predicted"/>
<reference evidence="1 2" key="1">
    <citation type="submission" date="2018-10" db="EMBL/GenBank/DDBJ databases">
        <title>Genomic Encyclopedia of Type Strains, Phase IV (KMG-IV): sequencing the most valuable type-strain genomes for metagenomic binning, comparative biology and taxonomic classification.</title>
        <authorList>
            <person name="Goeker M."/>
        </authorList>
    </citation>
    <scope>NUCLEOTIDE SEQUENCE [LARGE SCALE GENOMIC DNA]</scope>
    <source>
        <strain evidence="1 2">DSM 25586</strain>
    </source>
</reference>
<organism evidence="1 2">
    <name type="scientific">Arthrobacter oryzae</name>
    <dbReference type="NCBI Taxonomy" id="409290"/>
    <lineage>
        <taxon>Bacteria</taxon>
        <taxon>Bacillati</taxon>
        <taxon>Actinomycetota</taxon>
        <taxon>Actinomycetes</taxon>
        <taxon>Micrococcales</taxon>
        <taxon>Micrococcaceae</taxon>
        <taxon>Arthrobacter</taxon>
    </lineage>
</organism>
<dbReference type="AlphaFoldDB" id="A0A495FMS5"/>